<dbReference type="InterPro" id="IPR038076">
    <property type="entry name" value="MgtE_N_sf"/>
</dbReference>
<organism evidence="2 3">
    <name type="scientific">Actinoplanes couchii</name>
    <dbReference type="NCBI Taxonomy" id="403638"/>
    <lineage>
        <taxon>Bacteria</taxon>
        <taxon>Bacillati</taxon>
        <taxon>Actinomycetota</taxon>
        <taxon>Actinomycetes</taxon>
        <taxon>Micromonosporales</taxon>
        <taxon>Micromonosporaceae</taxon>
        <taxon>Actinoplanes</taxon>
    </lineage>
</organism>
<accession>A0ABQ3X911</accession>
<dbReference type="SUPFAM" id="SSF47413">
    <property type="entry name" value="lambda repressor-like DNA-binding domains"/>
    <property type="match status" value="1"/>
</dbReference>
<dbReference type="InterPro" id="IPR001387">
    <property type="entry name" value="Cro/C1-type_HTH"/>
</dbReference>
<protein>
    <recommendedName>
        <fullName evidence="1">HTH cro/C1-type domain-containing protein</fullName>
    </recommendedName>
</protein>
<gene>
    <name evidence="2" type="ORF">Aco03nite_033900</name>
</gene>
<keyword evidence="3" id="KW-1185">Reference proteome</keyword>
<dbReference type="Pfam" id="PF03448">
    <property type="entry name" value="MgtE_N"/>
    <property type="match status" value="2"/>
</dbReference>
<dbReference type="PROSITE" id="PS50943">
    <property type="entry name" value="HTH_CROC1"/>
    <property type="match status" value="1"/>
</dbReference>
<evidence type="ECO:0000259" key="1">
    <source>
        <dbReference type="PROSITE" id="PS50943"/>
    </source>
</evidence>
<dbReference type="Gene3D" id="1.10.260.40">
    <property type="entry name" value="lambda repressor-like DNA-binding domains"/>
    <property type="match status" value="1"/>
</dbReference>
<evidence type="ECO:0000313" key="3">
    <source>
        <dbReference type="Proteomes" id="UP000612282"/>
    </source>
</evidence>
<dbReference type="InterPro" id="IPR006668">
    <property type="entry name" value="Mg_transptr_MgtE_intracell_dom"/>
</dbReference>
<name>A0ABQ3X911_9ACTN</name>
<comment type="caution">
    <text evidence="2">The sequence shown here is derived from an EMBL/GenBank/DDBJ whole genome shotgun (WGS) entry which is preliminary data.</text>
</comment>
<evidence type="ECO:0000313" key="2">
    <source>
        <dbReference type="EMBL" id="GID54986.1"/>
    </source>
</evidence>
<dbReference type="EMBL" id="BOMG01000044">
    <property type="protein sequence ID" value="GID54986.1"/>
    <property type="molecule type" value="Genomic_DNA"/>
</dbReference>
<dbReference type="Gene3D" id="1.25.60.10">
    <property type="entry name" value="MgtE N-terminal domain-like"/>
    <property type="match status" value="1"/>
</dbReference>
<dbReference type="CDD" id="cd00093">
    <property type="entry name" value="HTH_XRE"/>
    <property type="match status" value="1"/>
</dbReference>
<dbReference type="Pfam" id="PF13560">
    <property type="entry name" value="HTH_31"/>
    <property type="match status" value="1"/>
</dbReference>
<dbReference type="InterPro" id="IPR010982">
    <property type="entry name" value="Lambda_DNA-bd_dom_sf"/>
</dbReference>
<reference evidence="2 3" key="1">
    <citation type="submission" date="2021-01" db="EMBL/GenBank/DDBJ databases">
        <title>Whole genome shotgun sequence of Actinoplanes couchii NBRC 106145.</title>
        <authorList>
            <person name="Komaki H."/>
            <person name="Tamura T."/>
        </authorList>
    </citation>
    <scope>NUCLEOTIDE SEQUENCE [LARGE SCALE GENOMIC DNA]</scope>
    <source>
        <strain evidence="2 3">NBRC 106145</strain>
    </source>
</reference>
<dbReference type="SUPFAM" id="SSF158791">
    <property type="entry name" value="MgtE N-terminal domain-like"/>
    <property type="match status" value="2"/>
</dbReference>
<proteinExistence type="predicted"/>
<feature type="domain" description="HTH cro/C1-type" evidence="1">
    <location>
        <begin position="29"/>
        <end position="74"/>
    </location>
</feature>
<sequence>MVTTVAELGRQLTLMRLNAPRPTPAHEPLTLRELSRSTGIPRSTLGNAESGRILPRARVVYAFAKGCGVAEEQLAVWTEARNRLAHAVRNRRRDPDYALVGEVARRLAESSGDAPLQLARRAVESRSPNGVTADLDKVLEAMSPEECAEHLELMPPAAAAACLHLLAPQRGAWALEFLDRGLAAILLEAEDPAMAAEHLQLLDFHIARQVLPLIPTATTSSILGNMPRHDAKVLVSRMPMAWTSAVVLNEVVPVAMAADLLLTMQRGQRSRVLESAETSRIVGLLSALASHEAGKVLRGLSAAQVKCILMEMPDIKVARILGELPVAGVPDLLTTGTIERAATLLTYLSVGRAAEALNQIGPDRRAAILTRLPVDTRHGIEQAVAEQPVHQAVFLGTTFT</sequence>
<dbReference type="Proteomes" id="UP000612282">
    <property type="component" value="Unassembled WGS sequence"/>
</dbReference>
<dbReference type="SMART" id="SM00530">
    <property type="entry name" value="HTH_XRE"/>
    <property type="match status" value="1"/>
</dbReference>